<proteinExistence type="inferred from homology"/>
<dbReference type="PANTHER" id="PTHR22966">
    <property type="entry name" value="2-AMINOETHANETHIOL DIOXYGENASE"/>
    <property type="match status" value="1"/>
</dbReference>
<accession>E1ZLK9</accession>
<dbReference type="eggNOG" id="KOG4281">
    <property type="taxonomic scope" value="Eukaryota"/>
</dbReference>
<dbReference type="Gene3D" id="2.60.120.10">
    <property type="entry name" value="Jelly Rolls"/>
    <property type="match status" value="1"/>
</dbReference>
<keyword evidence="3" id="KW-0479">Metal-binding</keyword>
<dbReference type="SUPFAM" id="SSF51182">
    <property type="entry name" value="RmlC-like cupins"/>
    <property type="match status" value="1"/>
</dbReference>
<reference evidence="8 9" key="1">
    <citation type="journal article" date="2010" name="Plant Cell">
        <title>The Chlorella variabilis NC64A genome reveals adaptation to photosymbiosis, coevolution with viruses, and cryptic sex.</title>
        <authorList>
            <person name="Blanc G."/>
            <person name="Duncan G."/>
            <person name="Agarkova I."/>
            <person name="Borodovsky M."/>
            <person name="Gurnon J."/>
            <person name="Kuo A."/>
            <person name="Lindquist E."/>
            <person name="Lucas S."/>
            <person name="Pangilinan J."/>
            <person name="Polle J."/>
            <person name="Salamov A."/>
            <person name="Terry A."/>
            <person name="Yamada T."/>
            <person name="Dunigan D.D."/>
            <person name="Grigoriev I.V."/>
            <person name="Claverie J.M."/>
            <person name="Van Etten J.L."/>
        </authorList>
    </citation>
    <scope>NUCLEOTIDE SEQUENCE [LARGE SCALE GENOMIC DNA]</scope>
    <source>
        <strain evidence="8 9">NC64A</strain>
    </source>
</reference>
<protein>
    <recommendedName>
        <fullName evidence="2">cysteine dioxygenase</fullName>
        <ecNumber evidence="2">1.13.11.20</ecNumber>
    </recommendedName>
</protein>
<keyword evidence="4" id="KW-0560">Oxidoreductase</keyword>
<feature type="compositionally biased region" description="Low complexity" evidence="7">
    <location>
        <begin position="275"/>
        <end position="287"/>
    </location>
</feature>
<comment type="catalytic activity">
    <reaction evidence="6">
        <text>L-cysteine + O2 = 3-sulfino-L-alanine + H(+)</text>
        <dbReference type="Rhea" id="RHEA:20441"/>
        <dbReference type="ChEBI" id="CHEBI:15378"/>
        <dbReference type="ChEBI" id="CHEBI:15379"/>
        <dbReference type="ChEBI" id="CHEBI:35235"/>
        <dbReference type="ChEBI" id="CHEBI:61085"/>
        <dbReference type="EC" id="1.13.11.20"/>
    </reaction>
    <physiologicalReaction direction="left-to-right" evidence="6">
        <dbReference type="Rhea" id="RHEA:20442"/>
    </physiologicalReaction>
</comment>
<dbReference type="KEGG" id="cvr:CHLNCDRAFT_136922"/>
<evidence type="ECO:0000256" key="6">
    <source>
        <dbReference type="ARBA" id="ARBA00024284"/>
    </source>
</evidence>
<keyword evidence="5" id="KW-0408">Iron</keyword>
<dbReference type="InterPro" id="IPR012864">
    <property type="entry name" value="PCO/ADO"/>
</dbReference>
<dbReference type="RefSeq" id="XP_005845252.1">
    <property type="nucleotide sequence ID" value="XM_005845190.1"/>
</dbReference>
<comment type="similarity">
    <text evidence="1">Belongs to the cysteine dioxygenase family.</text>
</comment>
<dbReference type="EMBL" id="GL433852">
    <property type="protein sequence ID" value="EFN53150.1"/>
    <property type="molecule type" value="Genomic_DNA"/>
</dbReference>
<gene>
    <name evidence="8" type="ORF">CHLNCDRAFT_136922</name>
</gene>
<keyword evidence="9" id="KW-1185">Reference proteome</keyword>
<dbReference type="GO" id="GO:0046872">
    <property type="term" value="F:metal ion binding"/>
    <property type="evidence" value="ECO:0007669"/>
    <property type="project" value="UniProtKB-KW"/>
</dbReference>
<feature type="compositionally biased region" description="Low complexity" evidence="7">
    <location>
        <begin position="255"/>
        <end position="267"/>
    </location>
</feature>
<name>E1ZLK9_CHLVA</name>
<dbReference type="CDD" id="cd20289">
    <property type="entry name" value="cupin_ADO"/>
    <property type="match status" value="1"/>
</dbReference>
<feature type="region of interest" description="Disordered" evidence="7">
    <location>
        <begin position="22"/>
        <end position="44"/>
    </location>
</feature>
<feature type="region of interest" description="Disordered" evidence="7">
    <location>
        <begin position="225"/>
        <end position="328"/>
    </location>
</feature>
<dbReference type="AlphaFoldDB" id="E1ZLK9"/>
<dbReference type="GeneID" id="17352577"/>
<evidence type="ECO:0000256" key="2">
    <source>
        <dbReference type="ARBA" id="ARBA00013133"/>
    </source>
</evidence>
<evidence type="ECO:0000256" key="5">
    <source>
        <dbReference type="ARBA" id="ARBA00023004"/>
    </source>
</evidence>
<dbReference type="InterPro" id="IPR014710">
    <property type="entry name" value="RmlC-like_jellyroll"/>
</dbReference>
<dbReference type="STRING" id="554065.E1ZLK9"/>
<evidence type="ECO:0000313" key="9">
    <source>
        <dbReference type="Proteomes" id="UP000008141"/>
    </source>
</evidence>
<evidence type="ECO:0000256" key="1">
    <source>
        <dbReference type="ARBA" id="ARBA00006622"/>
    </source>
</evidence>
<evidence type="ECO:0000256" key="4">
    <source>
        <dbReference type="ARBA" id="ARBA00023002"/>
    </source>
</evidence>
<dbReference type="Pfam" id="PF07847">
    <property type="entry name" value="PCO_ADO"/>
    <property type="match status" value="1"/>
</dbReference>
<dbReference type="InterPro" id="IPR011051">
    <property type="entry name" value="RmlC_Cupin_sf"/>
</dbReference>
<evidence type="ECO:0000256" key="3">
    <source>
        <dbReference type="ARBA" id="ARBA00022723"/>
    </source>
</evidence>
<dbReference type="GO" id="GO:0017172">
    <property type="term" value="F:cysteine dioxygenase activity"/>
    <property type="evidence" value="ECO:0007669"/>
    <property type="project" value="UniProtKB-EC"/>
</dbReference>
<dbReference type="OrthoDB" id="271433at2759"/>
<organism evidence="9">
    <name type="scientific">Chlorella variabilis</name>
    <name type="common">Green alga</name>
    <dbReference type="NCBI Taxonomy" id="554065"/>
    <lineage>
        <taxon>Eukaryota</taxon>
        <taxon>Viridiplantae</taxon>
        <taxon>Chlorophyta</taxon>
        <taxon>core chlorophytes</taxon>
        <taxon>Trebouxiophyceae</taxon>
        <taxon>Chlorellales</taxon>
        <taxon>Chlorellaceae</taxon>
        <taxon>Chlorella clade</taxon>
        <taxon>Chlorella</taxon>
    </lineage>
</organism>
<dbReference type="EC" id="1.13.11.20" evidence="2"/>
<dbReference type="Proteomes" id="UP000008141">
    <property type="component" value="Unassembled WGS sequence"/>
</dbReference>
<dbReference type="GO" id="GO:0070483">
    <property type="term" value="P:detection of hypoxia"/>
    <property type="evidence" value="ECO:0007669"/>
    <property type="project" value="UniProtKB-ARBA"/>
</dbReference>
<dbReference type="PANTHER" id="PTHR22966:SF61">
    <property type="entry name" value="2-AMINOETHANETHIOL DIOXYGENASE"/>
    <property type="match status" value="1"/>
</dbReference>
<evidence type="ECO:0000256" key="7">
    <source>
        <dbReference type="SAM" id="MobiDB-lite"/>
    </source>
</evidence>
<dbReference type="InParanoid" id="E1ZLK9"/>
<evidence type="ECO:0000313" key="8">
    <source>
        <dbReference type="EMBL" id="EFN53150.1"/>
    </source>
</evidence>
<sequence length="328" mass="35194">MTALQRTLSQVPLEELGLSQHPYEMDSSSSSRSSSPGLSDGTHALMDTQEHGYAGDAHRRHPRPPITYLLIYEDSRVSLGIFCLPARAKIPLHNHPGMTVLSRVLYGQMHVTSYDWLDPQAGEETALPRGARRVLDATRTADDPPVVLFPRAGGNIHEFTAHTDCAVLDLMSPPYSTDDGRDCTYYTVVDGERPVAADRSLVLLDSYEPPLDFVINQGHYRGVMPRPKLAPPSPVSSSMFAHGGDESPTASADTSGGQSSQRRGASGPNLHRQHPASPVSSPTSVATMHTGGTLSSLLDSPGKGGKAGCAELLRDRRGAASTDSHGRR</sequence>
<dbReference type="FunCoup" id="E1ZLK9">
    <property type="interactions" value="1245"/>
</dbReference>